<accession>A0A4E9E9E6</accession>
<name>A0A4E9E9E6_GIBZA</name>
<dbReference type="EMBL" id="CAAKMV010000135">
    <property type="protein sequence ID" value="VIO58788.1"/>
    <property type="molecule type" value="Genomic_DNA"/>
</dbReference>
<gene>
    <name evidence="2" type="ORF">FUG_LOCUS318461</name>
</gene>
<evidence type="ECO:0000256" key="1">
    <source>
        <dbReference type="SAM" id="MobiDB-lite"/>
    </source>
</evidence>
<protein>
    <submittedName>
        <fullName evidence="2">Uncharacterized protein</fullName>
    </submittedName>
</protein>
<organism evidence="2">
    <name type="scientific">Gibberella zeae</name>
    <name type="common">Wheat head blight fungus</name>
    <name type="synonym">Fusarium graminearum</name>
    <dbReference type="NCBI Taxonomy" id="5518"/>
    <lineage>
        <taxon>Eukaryota</taxon>
        <taxon>Fungi</taxon>
        <taxon>Dikarya</taxon>
        <taxon>Ascomycota</taxon>
        <taxon>Pezizomycotina</taxon>
        <taxon>Sordariomycetes</taxon>
        <taxon>Hypocreomycetidae</taxon>
        <taxon>Hypocreales</taxon>
        <taxon>Nectriaceae</taxon>
        <taxon>Fusarium</taxon>
    </lineage>
</organism>
<dbReference type="AlphaFoldDB" id="A0A4E9E9E6"/>
<proteinExistence type="predicted"/>
<feature type="region of interest" description="Disordered" evidence="1">
    <location>
        <begin position="428"/>
        <end position="485"/>
    </location>
</feature>
<sequence>MTSNLPKDAGELFHKGAEYDFEGATFYAYGVGVTTEMVQQACDDAAASYLKHISMDNPQFFTVGSTGQLQFLSDCINLYVERLRLTLDAADATHSNESLPMYPHGFIIVLDANTAMLALACKLQGNWRLEFCTIPIHIELCQAIQDLRRGNTTAQDIIVRYTKFQEVRDRVSQIDNPPLNTHGWAFILFTTGLHPALPLLAMIDPAIEYYPSSEATLQLGTQSQISEQRMRQIFPLAVRDDRRRGWRTNGMMLHSKVFIYCDNDDPGMKGVAVVRVDWDGFLDRQDTELNEAFDKADYQVKRASVGNALEKALHSHFSLMMLGQLVASWQGRNPCHRKVRSGAGSPYQASRPYDQLRPQRGDPLLLPPEDFDLVAEKNPIATQAGAEKSQYAAHRAPGLPLPLPLPHNYTLARVDGARRITAIGAPAARNNLPPHLPPLIPPTQPARLPEGDKLGERTQTQTTTDEQVVLSPTGAKENTELGKEE</sequence>
<feature type="compositionally biased region" description="Pro residues" evidence="1">
    <location>
        <begin position="434"/>
        <end position="444"/>
    </location>
</feature>
<evidence type="ECO:0000313" key="2">
    <source>
        <dbReference type="EMBL" id="VIO58788.1"/>
    </source>
</evidence>
<reference evidence="2" key="1">
    <citation type="submission" date="2019-04" db="EMBL/GenBank/DDBJ databases">
        <authorList>
            <person name="Melise S."/>
            <person name="Noan J."/>
            <person name="Okalmin O."/>
        </authorList>
    </citation>
    <scope>NUCLEOTIDE SEQUENCE</scope>
    <source>
        <strain evidence="2">FN9</strain>
    </source>
</reference>